<comment type="caution">
    <text evidence="2">The sequence shown here is derived from an EMBL/GenBank/DDBJ whole genome shotgun (WGS) entry which is preliminary data.</text>
</comment>
<gene>
    <name evidence="2" type="ORF">Metus_1420</name>
</gene>
<reference evidence="2 3" key="1">
    <citation type="submission" date="2018-12" db="EMBL/GenBank/DDBJ databases">
        <title>The complete genome of the methanogenic archaea of the candidate phylum Verstraetearchaeota, obtained from the metagenome of underground thermal water.</title>
        <authorList>
            <person name="Kadnikov V.V."/>
            <person name="Mardanov A.V."/>
            <person name="Beletsky A.V."/>
            <person name="Karnachuk O.V."/>
            <person name="Ravin N.V."/>
        </authorList>
    </citation>
    <scope>NUCLEOTIDE SEQUENCE [LARGE SCALE GENOMIC DNA]</scope>
    <source>
        <strain evidence="2">Ch88</strain>
    </source>
</reference>
<dbReference type="PANTHER" id="PTHR33608">
    <property type="entry name" value="BLL2464 PROTEIN"/>
    <property type="match status" value="1"/>
</dbReference>
<evidence type="ECO:0000259" key="1">
    <source>
        <dbReference type="Pfam" id="PF01882"/>
    </source>
</evidence>
<dbReference type="AlphaFoldDB" id="A0A444L771"/>
<dbReference type="Proteomes" id="UP000288215">
    <property type="component" value="Unassembled WGS sequence"/>
</dbReference>
<feature type="domain" description="DUF58" evidence="1">
    <location>
        <begin position="326"/>
        <end position="358"/>
    </location>
</feature>
<sequence length="561" mass="58460">MSGAPARPGFGRAVVGDASVGAEMGWGERDDWGRIERADEGRSLQLKMVRLRLAGKKPFATRRGTSAVCSGAFLAALAGISGDPILAAAGASVLAGSAADLVIMLSRLAEKEKGARAGVGTVGSGGKAGLSLTSIAGEAVDFSVDIEAPGLGEVESFAADPPFEVVGHSRVGGGYRVELRAKPELYGDYALGGIEAVTRSRAGFFGARAALVPAREVGEVGGGLAEGTAHPERGVDAGAIEARSEGGDRAGKTSRNEIETAVDEGEQGSNGSSSVNAPWIARLRVYPRFYPLMIEALSLLGEGPLEGDVAAAGKRRIGRGAEYAWSREYEPWDSPRFIDWKATARRGSLSVKEFFEDQGGRGAVVFFDGRAPGRISADEMARDLLSALLGLAGAGQRVTLFLSRGGACRRVEGGAEEALRAALAEVFEVVVGADPEVFALIPPAVRSSLLGMIRRGRGGAGSGLPEDEAGREVVAMSRSGRVGDFVYVGCPLYGASGALGMISEVASHGARVRALLPTRPWLDAPTLEEAYEVRVSWWKISNFLAQSNVAETANPIFSLLT</sequence>
<evidence type="ECO:0000313" key="3">
    <source>
        <dbReference type="Proteomes" id="UP000288215"/>
    </source>
</evidence>
<dbReference type="Pfam" id="PF01882">
    <property type="entry name" value="DUF58"/>
    <property type="match status" value="1"/>
</dbReference>
<dbReference type="PANTHER" id="PTHR33608:SF6">
    <property type="entry name" value="BLL2464 PROTEIN"/>
    <property type="match status" value="1"/>
</dbReference>
<accession>A0A444L771</accession>
<protein>
    <recommendedName>
        <fullName evidence="1">DUF58 domain-containing protein</fullName>
    </recommendedName>
</protein>
<dbReference type="InterPro" id="IPR002881">
    <property type="entry name" value="DUF58"/>
</dbReference>
<organism evidence="2 3">
    <name type="scientific">Methanosuratincola subterraneus</name>
    <dbReference type="NCBI Taxonomy" id="2593994"/>
    <lineage>
        <taxon>Archaea</taxon>
        <taxon>Thermoproteota</taxon>
        <taxon>Methanosuratincolia</taxon>
        <taxon>Candidatus Methanomethylicales</taxon>
        <taxon>Candidatus Methanomethylicaceae</taxon>
        <taxon>Candidatus Methanosuratincola (ex Vanwonterghem et al. 2016)</taxon>
    </lineage>
</organism>
<dbReference type="EMBL" id="RXGA01000003">
    <property type="protein sequence ID" value="RWX73446.1"/>
    <property type="molecule type" value="Genomic_DNA"/>
</dbReference>
<evidence type="ECO:0000313" key="2">
    <source>
        <dbReference type="EMBL" id="RWX73446.1"/>
    </source>
</evidence>
<name>A0A444L771_METS7</name>
<proteinExistence type="predicted"/>